<accession>A0ABU5H0Z3</accession>
<name>A0ABU5H0Z3_9BACT</name>
<protein>
    <submittedName>
        <fullName evidence="1">Uncharacterized protein</fullName>
    </submittedName>
</protein>
<evidence type="ECO:0000313" key="2">
    <source>
        <dbReference type="Proteomes" id="UP001291309"/>
    </source>
</evidence>
<proteinExistence type="predicted"/>
<dbReference type="Proteomes" id="UP001291309">
    <property type="component" value="Unassembled WGS sequence"/>
</dbReference>
<reference evidence="1 2" key="1">
    <citation type="submission" date="2023-12" db="EMBL/GenBank/DDBJ databases">
        <title>the genome sequence of Hyalangium sp. s54d21.</title>
        <authorList>
            <person name="Zhang X."/>
        </authorList>
    </citation>
    <scope>NUCLEOTIDE SEQUENCE [LARGE SCALE GENOMIC DNA]</scope>
    <source>
        <strain evidence="2">s54d21</strain>
    </source>
</reference>
<comment type="caution">
    <text evidence="1">The sequence shown here is derived from an EMBL/GenBank/DDBJ whole genome shotgun (WGS) entry which is preliminary data.</text>
</comment>
<evidence type="ECO:0000313" key="1">
    <source>
        <dbReference type="EMBL" id="MDY7226589.1"/>
    </source>
</evidence>
<organism evidence="1 2">
    <name type="scientific">Hyalangium rubrum</name>
    <dbReference type="NCBI Taxonomy" id="3103134"/>
    <lineage>
        <taxon>Bacteria</taxon>
        <taxon>Pseudomonadati</taxon>
        <taxon>Myxococcota</taxon>
        <taxon>Myxococcia</taxon>
        <taxon>Myxococcales</taxon>
        <taxon>Cystobacterineae</taxon>
        <taxon>Archangiaceae</taxon>
        <taxon>Hyalangium</taxon>
    </lineage>
</organism>
<dbReference type="EMBL" id="JAXIVS010000003">
    <property type="protein sequence ID" value="MDY7226589.1"/>
    <property type="molecule type" value="Genomic_DNA"/>
</dbReference>
<gene>
    <name evidence="1" type="ORF">SYV04_09335</name>
</gene>
<dbReference type="RefSeq" id="WP_321545320.1">
    <property type="nucleotide sequence ID" value="NZ_JAXIVS010000003.1"/>
</dbReference>
<sequence>METLLIMLLMPLPVFMGRAYDPSPGIFQSKEEARNLECTRLSQAEAHERFPEQVPEPSARGTWEVTDALACSRRFMRIGERPARDEVILASLRQSVGDITQIASAHEAGELTWHVDAFYPQPAVAAKISVAARTALVERGRKVSDRVPVLAAGDIAVLWKLPPNQAYPLACARYFAEGVLTERDVFLGVMLVDERETQLHAGLCAQGKWKWLQ</sequence>
<keyword evidence="2" id="KW-1185">Reference proteome</keyword>